<name>A0A8S8ZSZ2_SORMA</name>
<sequence>MGGPRSTGKHKVEVEKLDVELKFDPHNCQDLVLDLLGLKCGALQALLQALLLPVHSGKRPLLPHRNAESGTYRREFCSTFPHCSESSPADHYRPARPSFVASTPIRAPSFCLERDRERGPIANAIHTGTIMSFNVPSRRLLKSAASPSSANALVPALQSLSIANTTTRSIHTTPSQQWSLFGWGKQKMEERNKAKEELKQTEAARTSKRPTQEEIVARVRGRLEGDSIFADTTPSSEAADHLAAEQGKHKDWALAKAEKKLAAAHGGKGKVEETTATGISLIKDHMVRAVDPDPRSRVRWERKMVIRKLQRGTDPWSVEPKTERIARTERKLVFKTNLLPTSVKKLVHLSRQIRGKTVSEALVQMQFSKKKMAKEVKTELLRAEAQAIVMRGMGLGKAAAATKKKDAAEAQEPVKIQTKDGKHMEIRDPTRIYVAETFVNKGPIRGAEIDYRARGRVFKMDKPTTSMTVVLKEEKTRIREHQERVAKKLRQGPWVHLPDRPVTSQRQFYSW</sequence>
<dbReference type="Proteomes" id="UP000433876">
    <property type="component" value="Unassembled WGS sequence"/>
</dbReference>
<accession>A0A8S8ZSZ2</accession>
<gene>
    <name evidence="6" type="ORF">SMACR_07637</name>
</gene>
<dbReference type="CDD" id="cd00336">
    <property type="entry name" value="Ribosomal_L22"/>
    <property type="match status" value="1"/>
</dbReference>
<dbReference type="VEuPathDB" id="FungiDB:SMAC_07637"/>
<dbReference type="InterPro" id="IPR001063">
    <property type="entry name" value="Ribosomal_uL22"/>
</dbReference>
<dbReference type="GO" id="GO:0003735">
    <property type="term" value="F:structural constituent of ribosome"/>
    <property type="evidence" value="ECO:0007669"/>
    <property type="project" value="InterPro"/>
</dbReference>
<dbReference type="FunFam" id="3.90.470.10:FF:000017">
    <property type="entry name" value="54S ribosomal protein L22, mitochondrial"/>
    <property type="match status" value="1"/>
</dbReference>
<keyword evidence="2 4" id="KW-0689">Ribosomal protein</keyword>
<evidence type="ECO:0000256" key="2">
    <source>
        <dbReference type="ARBA" id="ARBA00022980"/>
    </source>
</evidence>
<evidence type="ECO:0000256" key="4">
    <source>
        <dbReference type="RuleBase" id="RU004005"/>
    </source>
</evidence>
<comment type="similarity">
    <text evidence="1 4">Belongs to the universal ribosomal protein uL22 family.</text>
</comment>
<evidence type="ECO:0008006" key="8">
    <source>
        <dbReference type="Google" id="ProtNLM"/>
    </source>
</evidence>
<organism evidence="6 7">
    <name type="scientific">Sordaria macrospora</name>
    <dbReference type="NCBI Taxonomy" id="5147"/>
    <lineage>
        <taxon>Eukaryota</taxon>
        <taxon>Fungi</taxon>
        <taxon>Dikarya</taxon>
        <taxon>Ascomycota</taxon>
        <taxon>Pezizomycotina</taxon>
        <taxon>Sordariomycetes</taxon>
        <taxon>Sordariomycetidae</taxon>
        <taxon>Sordariales</taxon>
        <taxon>Sordariaceae</taxon>
        <taxon>Sordaria</taxon>
    </lineage>
</organism>
<evidence type="ECO:0000256" key="1">
    <source>
        <dbReference type="ARBA" id="ARBA00009451"/>
    </source>
</evidence>
<evidence type="ECO:0000313" key="7">
    <source>
        <dbReference type="Proteomes" id="UP000433876"/>
    </source>
</evidence>
<dbReference type="Pfam" id="PF00237">
    <property type="entry name" value="Ribosomal_L22"/>
    <property type="match status" value="2"/>
</dbReference>
<feature type="region of interest" description="Disordered" evidence="5">
    <location>
        <begin position="191"/>
        <end position="212"/>
    </location>
</feature>
<keyword evidence="3 4" id="KW-0687">Ribonucleoprotein</keyword>
<protein>
    <recommendedName>
        <fullName evidence="8">Mitochondrial large ribosomal subunit</fullName>
    </recommendedName>
</protein>
<dbReference type="PANTHER" id="PTHR13501">
    <property type="entry name" value="CHLOROPLAST 50S RIBOSOMAL PROTEIN L22-RELATED"/>
    <property type="match status" value="1"/>
</dbReference>
<evidence type="ECO:0000313" key="6">
    <source>
        <dbReference type="EMBL" id="KAA8633957.1"/>
    </source>
</evidence>
<proteinExistence type="inferred from homology"/>
<evidence type="ECO:0000256" key="3">
    <source>
        <dbReference type="ARBA" id="ARBA00023274"/>
    </source>
</evidence>
<dbReference type="InterPro" id="IPR047867">
    <property type="entry name" value="Ribosomal_uL22_bac/org-type"/>
</dbReference>
<dbReference type="SUPFAM" id="SSF54843">
    <property type="entry name" value="Ribosomal protein L22"/>
    <property type="match status" value="1"/>
</dbReference>
<feature type="compositionally biased region" description="Basic and acidic residues" evidence="5">
    <location>
        <begin position="191"/>
        <end position="202"/>
    </location>
</feature>
<dbReference type="GO" id="GO:0015934">
    <property type="term" value="C:large ribosomal subunit"/>
    <property type="evidence" value="ECO:0007669"/>
    <property type="project" value="InterPro"/>
</dbReference>
<comment type="caution">
    <text evidence="6">The sequence shown here is derived from an EMBL/GenBank/DDBJ whole genome shotgun (WGS) entry which is preliminary data.</text>
</comment>
<dbReference type="InterPro" id="IPR036394">
    <property type="entry name" value="Ribosomal_uL22_sf"/>
</dbReference>
<dbReference type="PANTHER" id="PTHR13501:SF10">
    <property type="entry name" value="LARGE RIBOSOMAL SUBUNIT PROTEIN UL22M"/>
    <property type="match status" value="1"/>
</dbReference>
<dbReference type="GO" id="GO:0006412">
    <property type="term" value="P:translation"/>
    <property type="evidence" value="ECO:0007669"/>
    <property type="project" value="InterPro"/>
</dbReference>
<dbReference type="EMBL" id="NMPR01000029">
    <property type="protein sequence ID" value="KAA8633957.1"/>
    <property type="molecule type" value="Genomic_DNA"/>
</dbReference>
<dbReference type="Gene3D" id="3.90.470.10">
    <property type="entry name" value="Ribosomal protein L22/L17"/>
    <property type="match status" value="1"/>
</dbReference>
<dbReference type="AlphaFoldDB" id="A0A8S8ZSZ2"/>
<reference evidence="6 7" key="1">
    <citation type="submission" date="2017-07" db="EMBL/GenBank/DDBJ databases">
        <title>Genome sequence of the Sordaria macrospora wild type strain R19027.</title>
        <authorList>
            <person name="Nowrousian M."/>
            <person name="Teichert I."/>
            <person name="Kueck U."/>
        </authorList>
    </citation>
    <scope>NUCLEOTIDE SEQUENCE [LARGE SCALE GENOMIC DNA]</scope>
    <source>
        <strain evidence="6 7">R19027</strain>
        <tissue evidence="6">Mycelium</tissue>
    </source>
</reference>
<evidence type="ECO:0000256" key="5">
    <source>
        <dbReference type="SAM" id="MobiDB-lite"/>
    </source>
</evidence>